<feature type="region of interest" description="Disordered" evidence="1">
    <location>
        <begin position="32"/>
        <end position="76"/>
    </location>
</feature>
<evidence type="ECO:0008006" key="4">
    <source>
        <dbReference type="Google" id="ProtNLM"/>
    </source>
</evidence>
<protein>
    <recommendedName>
        <fullName evidence="4">Secreted protein</fullName>
    </recommendedName>
</protein>
<dbReference type="Proteomes" id="UP001499974">
    <property type="component" value="Unassembled WGS sequence"/>
</dbReference>
<accession>A0ABP8XGR0</accession>
<evidence type="ECO:0000313" key="2">
    <source>
        <dbReference type="EMBL" id="GAA4707811.1"/>
    </source>
</evidence>
<evidence type="ECO:0000313" key="3">
    <source>
        <dbReference type="Proteomes" id="UP001499974"/>
    </source>
</evidence>
<reference evidence="3" key="1">
    <citation type="journal article" date="2019" name="Int. J. Syst. Evol. Microbiol.">
        <title>The Global Catalogue of Microorganisms (GCM) 10K type strain sequencing project: providing services to taxonomists for standard genome sequencing and annotation.</title>
        <authorList>
            <consortium name="The Broad Institute Genomics Platform"/>
            <consortium name="The Broad Institute Genome Sequencing Center for Infectious Disease"/>
            <person name="Wu L."/>
            <person name="Ma J."/>
        </authorList>
    </citation>
    <scope>NUCLEOTIDE SEQUENCE [LARGE SCALE GENOMIC DNA]</scope>
    <source>
        <strain evidence="3">JCM 18531</strain>
    </source>
</reference>
<dbReference type="RefSeq" id="WP_345521952.1">
    <property type="nucleotide sequence ID" value="NZ_BAABKM010000002.1"/>
</dbReference>
<proteinExistence type="predicted"/>
<name>A0ABP8XGR0_9ACTN</name>
<organism evidence="2 3">
    <name type="scientific">Nocardioides conyzicola</name>
    <dbReference type="NCBI Taxonomy" id="1651781"/>
    <lineage>
        <taxon>Bacteria</taxon>
        <taxon>Bacillati</taxon>
        <taxon>Actinomycetota</taxon>
        <taxon>Actinomycetes</taxon>
        <taxon>Propionibacteriales</taxon>
        <taxon>Nocardioidaceae</taxon>
        <taxon>Nocardioides</taxon>
    </lineage>
</organism>
<sequence>MPHTVTTTDRPLRRLVLAAAVLGVLVLSACGSESSGGGDGGDGETGAGGDDVSSSVRDGGEPADPTGPAARPDADFSAEVTVSDDAVRVTYRLVNRSGGELLVPDQLADENAEYDGDTSRAYVTGADGGVVVSQRVFPQPDTDRKDWAQAPKVQATRLAAGETLQGSVEVARPLVRVQPFGDELGYGTIALPDPAADARFCLGVLAPPYPPSVDALGQQADPLIDHSNQVAAGQYLFCSDPVPLDEAG</sequence>
<gene>
    <name evidence="2" type="ORF">GCM10023349_27950</name>
</gene>
<dbReference type="EMBL" id="BAABKM010000002">
    <property type="protein sequence ID" value="GAA4707811.1"/>
    <property type="molecule type" value="Genomic_DNA"/>
</dbReference>
<evidence type="ECO:0000256" key="1">
    <source>
        <dbReference type="SAM" id="MobiDB-lite"/>
    </source>
</evidence>
<feature type="compositionally biased region" description="Gly residues" evidence="1">
    <location>
        <begin position="34"/>
        <end position="49"/>
    </location>
</feature>
<keyword evidence="3" id="KW-1185">Reference proteome</keyword>
<comment type="caution">
    <text evidence="2">The sequence shown here is derived from an EMBL/GenBank/DDBJ whole genome shotgun (WGS) entry which is preliminary data.</text>
</comment>